<evidence type="ECO:0000313" key="2">
    <source>
        <dbReference type="EMBL" id="MDN4122718.1"/>
    </source>
</evidence>
<organism evidence="2 3">
    <name type="scientific">Alcaligenes endophyticus</name>
    <dbReference type="NCBI Taxonomy" id="1929088"/>
    <lineage>
        <taxon>Bacteria</taxon>
        <taxon>Pseudomonadati</taxon>
        <taxon>Pseudomonadota</taxon>
        <taxon>Betaproteobacteria</taxon>
        <taxon>Burkholderiales</taxon>
        <taxon>Alcaligenaceae</taxon>
        <taxon>Alcaligenes</taxon>
    </lineage>
</organism>
<dbReference type="Proteomes" id="UP001168613">
    <property type="component" value="Unassembled WGS sequence"/>
</dbReference>
<dbReference type="InterPro" id="IPR050259">
    <property type="entry name" value="SDR"/>
</dbReference>
<dbReference type="Gene3D" id="3.40.50.720">
    <property type="entry name" value="NAD(P)-binding Rossmann-like Domain"/>
    <property type="match status" value="1"/>
</dbReference>
<name>A0ABT8EN72_9BURK</name>
<sequence length="261" mass="27470">MDLGLHGKTALVFGAGGGLGGAIARSLAQEGAQLALADINGEAVEQLGEELRQAGTKVVCLEWDLGDLSLIDTHITHIEQELGGIDILLNNTGGPPPTSAAGQDATTWMKYFQSMVVSVIAVTDRVLPGMRDRGFGRIVTSSSSGVLAPIPNLGISNTLRASLMTWSKTLAREVAKDGVTCNLIIPGRVATARVRFLDEQRAQRENRSVAQIAAESAATIPMQRYGEPQEFADVATFIASERASYITGSVIRVDGGLIAGV</sequence>
<dbReference type="InterPro" id="IPR036291">
    <property type="entry name" value="NAD(P)-bd_dom_sf"/>
</dbReference>
<proteinExistence type="inferred from homology"/>
<dbReference type="InterPro" id="IPR002347">
    <property type="entry name" value="SDR_fam"/>
</dbReference>
<dbReference type="RefSeq" id="WP_266123761.1">
    <property type="nucleotide sequence ID" value="NZ_JAJHNU010000005.1"/>
</dbReference>
<dbReference type="SUPFAM" id="SSF51735">
    <property type="entry name" value="NAD(P)-binding Rossmann-fold domains"/>
    <property type="match status" value="1"/>
</dbReference>
<protein>
    <submittedName>
        <fullName evidence="2">SDR family oxidoreductase</fullName>
    </submittedName>
</protein>
<reference evidence="2" key="1">
    <citation type="submission" date="2021-11" db="EMBL/GenBank/DDBJ databases">
        <title>Draft genome sequence of Alcaligenes endophyticus type strain CCUG 75668T.</title>
        <authorList>
            <person name="Salva-Serra F."/>
            <person name="Duran R.E."/>
            <person name="Seeger M."/>
            <person name="Moore E.R.B."/>
            <person name="Jaen-Luchoro D."/>
        </authorList>
    </citation>
    <scope>NUCLEOTIDE SEQUENCE</scope>
    <source>
        <strain evidence="2">CCUG 75668</strain>
    </source>
</reference>
<comment type="similarity">
    <text evidence="1">Belongs to the short-chain dehydrogenases/reductases (SDR) family.</text>
</comment>
<gene>
    <name evidence="2" type="ORF">LMS43_15610</name>
</gene>
<keyword evidence="3" id="KW-1185">Reference proteome</keyword>
<dbReference type="PANTHER" id="PTHR42879:SF6">
    <property type="entry name" value="NADPH-DEPENDENT REDUCTASE BACG"/>
    <property type="match status" value="1"/>
</dbReference>
<evidence type="ECO:0000256" key="1">
    <source>
        <dbReference type="ARBA" id="ARBA00006484"/>
    </source>
</evidence>
<dbReference type="Pfam" id="PF13561">
    <property type="entry name" value="adh_short_C2"/>
    <property type="match status" value="1"/>
</dbReference>
<accession>A0ABT8EN72</accession>
<comment type="caution">
    <text evidence="2">The sequence shown here is derived from an EMBL/GenBank/DDBJ whole genome shotgun (WGS) entry which is preliminary data.</text>
</comment>
<dbReference type="EMBL" id="JAJHNU010000005">
    <property type="protein sequence ID" value="MDN4122718.1"/>
    <property type="molecule type" value="Genomic_DNA"/>
</dbReference>
<dbReference type="PANTHER" id="PTHR42879">
    <property type="entry name" value="3-OXOACYL-(ACYL-CARRIER-PROTEIN) REDUCTASE"/>
    <property type="match status" value="1"/>
</dbReference>
<dbReference type="PRINTS" id="PR00081">
    <property type="entry name" value="GDHRDH"/>
</dbReference>
<evidence type="ECO:0000313" key="3">
    <source>
        <dbReference type="Proteomes" id="UP001168613"/>
    </source>
</evidence>